<dbReference type="PANTHER" id="PTHR38690">
    <property type="entry name" value="PROTEASE-RELATED"/>
    <property type="match status" value="1"/>
</dbReference>
<dbReference type="Pfam" id="PF13116">
    <property type="entry name" value="YhdP"/>
    <property type="match status" value="1"/>
</dbReference>
<gene>
    <name evidence="2" type="ORF">LRP50_02765</name>
</gene>
<keyword evidence="3" id="KW-1185">Reference proteome</keyword>
<evidence type="ECO:0000259" key="1">
    <source>
        <dbReference type="Pfam" id="PF13116"/>
    </source>
</evidence>
<organism evidence="2 3">
    <name type="scientific">Enterovibrio gelatinilyticus</name>
    <dbReference type="NCBI Taxonomy" id="2899819"/>
    <lineage>
        <taxon>Bacteria</taxon>
        <taxon>Pseudomonadati</taxon>
        <taxon>Pseudomonadota</taxon>
        <taxon>Gammaproteobacteria</taxon>
        <taxon>Vibrionales</taxon>
        <taxon>Vibrionaceae</taxon>
        <taxon>Enterovibrio</taxon>
    </lineage>
</organism>
<feature type="domain" description="YhdP central" evidence="1">
    <location>
        <begin position="4"/>
        <end position="1266"/>
    </location>
</feature>
<dbReference type="EMBL" id="JAJUBC010000002">
    <property type="protein sequence ID" value="MDD1792043.1"/>
    <property type="molecule type" value="Genomic_DNA"/>
</dbReference>
<proteinExistence type="predicted"/>
<dbReference type="RefSeq" id="WP_274162955.1">
    <property type="nucleotide sequence ID" value="NZ_JAJUBC010000002.1"/>
</dbReference>
<reference evidence="2" key="1">
    <citation type="submission" date="2021-12" db="EMBL/GenBank/DDBJ databases">
        <title>Enterovibrio ZSDZ35 sp. nov. and Enterovibrio ZSDZ42 sp. nov., isolated from coastal seawater in Qingdao.</title>
        <authorList>
            <person name="Zhang P."/>
        </authorList>
    </citation>
    <scope>NUCLEOTIDE SEQUENCE</scope>
    <source>
        <strain evidence="2">ZSDZ42</strain>
    </source>
</reference>
<name>A0ABT5QVK5_9GAMM</name>
<comment type="caution">
    <text evidence="2">The sequence shown here is derived from an EMBL/GenBank/DDBJ whole genome shotgun (WGS) entry which is preliminary data.</text>
</comment>
<dbReference type="InterPro" id="IPR025263">
    <property type="entry name" value="YhdP_central"/>
</dbReference>
<dbReference type="Proteomes" id="UP001149400">
    <property type="component" value="Unassembled WGS sequence"/>
</dbReference>
<evidence type="ECO:0000313" key="2">
    <source>
        <dbReference type="EMBL" id="MDD1792043.1"/>
    </source>
</evidence>
<sequence length="1295" mass="141236">MVKVAQRLAGILTWLVVIVLVTAAVVTASMRLVLPNLDAAKAPIQRWASQESGFHVEFSTFQGHWRYLLPSLSLHDFTLSTNEGGHSVLSATSIEMQFDLLASFQRREPTFTNVSIDGLAVDLTQLPERNTASDKSGSLATQLENLFLVGLGQFAIHDASVTVLSPSDERKTINIESLRWDNQSSQHRVQGVVSVEGTSLNQVDIRGVFTESDGLASLSGDFYLNAEDVSLKAWIAKFINPDVALSKAKVAGQAWLTVENGMPKTALVSLTDSVIAWGAKAPTLQTHDTSQSVSIRRGQILLERSGDNNWRVATEDFAIKTGKVLWPEPKLRADISRDAWAVNLAALDLSLLLPLRHMFVIPDDVEHALTSLSLTGNASDIRLAKPKTSDIAYSVDLDDVAFQHWSYLPEVHKLHVSLAGVGTNGKATLVLEDDILPYGEFFQAPLPIEQGDVTAYWDYTDERVVVWSDNVAVRSPDLNVVGEFRLDIPFEGSSWLSFYAEANAKNAGETWRYLPTLALGYELTDYLSSAIRGGQADHAKLVWYGDFNTFPYPQHEGMFQAYVPLKNAKFSFDTQWPMLTDLDLNLLFQNDSLFLDASNVGLMAARGYDLKGEIPSLSNENGQLLIDAKIASNGNDLHEYMLATPLVDSVGAALTHVQVNGEVEGEISLSIPLNGDDVDVQGSASLGGNQVAIASPEIVLNNVTGTMSFDNDVVWAKKLKAQLLDQPVNIGFKGEAEAENYLVNIDIDGQWEGDKLKAALELPDLQFIEGRSAWDLGVDIALKDIGFTYDVLLDADLTHVDINLPAPLNKPSLVESHGRLKASGNERGLVGQIELPQLKYQADVDISGDRPTVIRSRTVVGDGELSLKPLSGDAVSVDVPVLDVMAWKNIITHYELAQEGKKHDFPVNMSPPSRVNVKASKVLADELTFNQFSLAARRKSDGFHILVGSEELSGDAWWDEDDLLTVSIEHLFLNVDIDDDTNEKAVTPATAGRKATDIDRILMSKIPSTDLVIDELWLQGYRVGRIESQLLKTDQKLTLSKFKLASGNTRLTANGGWEISHDGINKSHLAFGIQGHNSSDLMGRFSVTGGIQDASVKTSGNLTFDGAPWSLDITTLNGTLETRLEDGYVSGVGGAGRLLGLFSLDSILRKMQLDFTGVFEDGLAFDEISGSASITNGVIVTDNIQMKALAGDMFIKGIANLEKNQVNAEVRFIPDLTSGIPILTAFAVAPQTALYVLAVTTVLSPVVDAFTQVRYQVTGSIDEPIVREVSRITGEVTLPEQATERLRNEQKGSNE</sequence>
<accession>A0ABT5QVK5</accession>
<dbReference type="InterPro" id="IPR011836">
    <property type="entry name" value="YhdP"/>
</dbReference>
<dbReference type="NCBIfam" id="TIGR02099">
    <property type="entry name" value="YhdP family protein"/>
    <property type="match status" value="1"/>
</dbReference>
<protein>
    <submittedName>
        <fullName evidence="2">TIGR02099 family protein</fullName>
    </submittedName>
</protein>
<evidence type="ECO:0000313" key="3">
    <source>
        <dbReference type="Proteomes" id="UP001149400"/>
    </source>
</evidence>
<dbReference type="PANTHER" id="PTHR38690:SF1">
    <property type="entry name" value="PROTEASE"/>
    <property type="match status" value="1"/>
</dbReference>